<evidence type="ECO:0000313" key="3">
    <source>
        <dbReference type="Proteomes" id="UP001162131"/>
    </source>
</evidence>
<feature type="coiled-coil region" evidence="1">
    <location>
        <begin position="4"/>
        <end position="31"/>
    </location>
</feature>
<feature type="coiled-coil region" evidence="1">
    <location>
        <begin position="218"/>
        <end position="245"/>
    </location>
</feature>
<reference evidence="2" key="1">
    <citation type="submission" date="2021-09" db="EMBL/GenBank/DDBJ databases">
        <authorList>
            <consortium name="AG Swart"/>
            <person name="Singh M."/>
            <person name="Singh A."/>
            <person name="Seah K."/>
            <person name="Emmerich C."/>
        </authorList>
    </citation>
    <scope>NUCLEOTIDE SEQUENCE</scope>
    <source>
        <strain evidence="2">ATCC30299</strain>
    </source>
</reference>
<evidence type="ECO:0000256" key="1">
    <source>
        <dbReference type="SAM" id="Coils"/>
    </source>
</evidence>
<gene>
    <name evidence="2" type="ORF">BSTOLATCC_MIC11425</name>
</gene>
<dbReference type="EMBL" id="CAJZBQ010000012">
    <property type="protein sequence ID" value="CAG9314418.1"/>
    <property type="molecule type" value="Genomic_DNA"/>
</dbReference>
<proteinExistence type="predicted"/>
<comment type="caution">
    <text evidence="2">The sequence shown here is derived from an EMBL/GenBank/DDBJ whole genome shotgun (WGS) entry which is preliminary data.</text>
</comment>
<accession>A0AAU9IK38</accession>
<keyword evidence="1" id="KW-0175">Coiled coil</keyword>
<dbReference type="Proteomes" id="UP001162131">
    <property type="component" value="Unassembled WGS sequence"/>
</dbReference>
<keyword evidence="3" id="KW-1185">Reference proteome</keyword>
<name>A0AAU9IK38_9CILI</name>
<dbReference type="AlphaFoldDB" id="A0AAU9IK38"/>
<evidence type="ECO:0000313" key="2">
    <source>
        <dbReference type="EMBL" id="CAG9314418.1"/>
    </source>
</evidence>
<organism evidence="2 3">
    <name type="scientific">Blepharisma stoltei</name>
    <dbReference type="NCBI Taxonomy" id="1481888"/>
    <lineage>
        <taxon>Eukaryota</taxon>
        <taxon>Sar</taxon>
        <taxon>Alveolata</taxon>
        <taxon>Ciliophora</taxon>
        <taxon>Postciliodesmatophora</taxon>
        <taxon>Heterotrichea</taxon>
        <taxon>Heterotrichida</taxon>
        <taxon>Blepharismidae</taxon>
        <taxon>Blepharisma</taxon>
    </lineage>
</organism>
<sequence length="353" mass="41167">MSTMNKLQVENHKLRQEIQKLKGQLKEINVNCLSSSLQHENWNRRKSPLAADERRAFLRKEIELKLSQGIYTQAKYPSNRKNKLSNSFTEKVSKSSVEISRVFAERITPSNETRIKAAKNLCQTDLSSPQETIKCDIKDIAMENSENTIKRSDLNTSTKKTLQSNSESFSNEEIGRTLKDSFDSYYESEKENLDNEGKCELSYAVYENNHQKGSRRRERNLLKEIDILREENNRLREKLHSEFKAKDTINLLKNRKTVRNEANNVNQKFLKRERRSITPRGRSREKERDRSCKCFVPYRSVSAKSFKKYSLTPTRSKHCSNCDSLLSLGVSTKECPRHMKIPKNRFATLKNNS</sequence>
<protein>
    <submittedName>
        <fullName evidence="2">Uncharacterized protein</fullName>
    </submittedName>
</protein>